<evidence type="ECO:0000313" key="7">
    <source>
        <dbReference type="EMBL" id="KXB30936.1"/>
    </source>
</evidence>
<dbReference type="Pfam" id="PF01169">
    <property type="entry name" value="GDT1"/>
    <property type="match status" value="2"/>
</dbReference>
<feature type="transmembrane region" description="Helical" evidence="6">
    <location>
        <begin position="177"/>
        <end position="199"/>
    </location>
</feature>
<keyword evidence="4 6" id="KW-1133">Transmembrane helix</keyword>
<sequence length="202" mass="21122">MPDLAVVVPGNWFSSAGATFLLIALAEFGDKSQLVCMTLAARHRGLPVILGAVAAFAILNLLAALFGAAVAAWLPEWVVTLAVAALFAVFGISALRYTEDDDDEDIDEKPGHGVFATTFLLIFLAEFGDKTQIAVAGMGSTANAGAVWAGATLALACTSLLGVFAGRKLLHRLPLVWIHRVSGAFFLLLAVLAIARLVYAGP</sequence>
<evidence type="ECO:0000256" key="2">
    <source>
        <dbReference type="ARBA" id="ARBA00009190"/>
    </source>
</evidence>
<feature type="transmembrane region" description="Helical" evidence="6">
    <location>
        <begin position="48"/>
        <end position="71"/>
    </location>
</feature>
<feature type="transmembrane region" description="Helical" evidence="6">
    <location>
        <begin position="147"/>
        <end position="165"/>
    </location>
</feature>
<dbReference type="Proteomes" id="UP000070186">
    <property type="component" value="Unassembled WGS sequence"/>
</dbReference>
<evidence type="ECO:0000256" key="4">
    <source>
        <dbReference type="ARBA" id="ARBA00022989"/>
    </source>
</evidence>
<dbReference type="PANTHER" id="PTHR12608">
    <property type="entry name" value="TRANSMEMBRANE PROTEIN HTP-1 RELATED"/>
    <property type="match status" value="1"/>
</dbReference>
<dbReference type="GO" id="GO:0046873">
    <property type="term" value="F:metal ion transmembrane transporter activity"/>
    <property type="evidence" value="ECO:0007669"/>
    <property type="project" value="InterPro"/>
</dbReference>
<dbReference type="RefSeq" id="WP_066882734.1">
    <property type="nucleotide sequence ID" value="NZ_LODL01000019.1"/>
</dbReference>
<reference evidence="7 8" key="1">
    <citation type="submission" date="2015-12" db="EMBL/GenBank/DDBJ databases">
        <title>Nitrous oxide reduction kinetics distinguish bacteria harboring typical versus atypical NosZ.</title>
        <authorList>
            <person name="Yoon S."/>
            <person name="Nissen S."/>
            <person name="Park D."/>
            <person name="Sanford R.A."/>
            <person name="Loeffler F.E."/>
        </authorList>
    </citation>
    <scope>NUCLEOTIDE SEQUENCE [LARGE SCALE GENOMIC DNA]</scope>
    <source>
        <strain evidence="7 8">ATCC BAA-841</strain>
    </source>
</reference>
<gene>
    <name evidence="7" type="ORF">AT959_09505</name>
</gene>
<feature type="transmembrane region" description="Helical" evidence="6">
    <location>
        <begin position="77"/>
        <end position="98"/>
    </location>
</feature>
<evidence type="ECO:0000256" key="5">
    <source>
        <dbReference type="ARBA" id="ARBA00023136"/>
    </source>
</evidence>
<accession>A0A133XJ65</accession>
<dbReference type="STRING" id="281362.AT959_09505"/>
<keyword evidence="3 6" id="KW-0812">Transmembrane</keyword>
<name>A0A133XJ65_9RHOO</name>
<comment type="caution">
    <text evidence="7">The sequence shown here is derived from an EMBL/GenBank/DDBJ whole genome shotgun (WGS) entry which is preliminary data.</text>
</comment>
<organism evidence="7 8">
    <name type="scientific">Dechloromonas denitrificans</name>
    <dbReference type="NCBI Taxonomy" id="281362"/>
    <lineage>
        <taxon>Bacteria</taxon>
        <taxon>Pseudomonadati</taxon>
        <taxon>Pseudomonadota</taxon>
        <taxon>Betaproteobacteria</taxon>
        <taxon>Rhodocyclales</taxon>
        <taxon>Azonexaceae</taxon>
        <taxon>Dechloromonas</taxon>
    </lineage>
</organism>
<comment type="subcellular location">
    <subcellularLocation>
        <location evidence="1 6">Membrane</location>
        <topology evidence="1 6">Multi-pass membrane protein</topology>
    </subcellularLocation>
</comment>
<comment type="similarity">
    <text evidence="2 6">Belongs to the GDT1 family.</text>
</comment>
<evidence type="ECO:0000256" key="6">
    <source>
        <dbReference type="RuleBase" id="RU365102"/>
    </source>
</evidence>
<dbReference type="InterPro" id="IPR001727">
    <property type="entry name" value="GDT1-like"/>
</dbReference>
<dbReference type="GO" id="GO:0016020">
    <property type="term" value="C:membrane"/>
    <property type="evidence" value="ECO:0007669"/>
    <property type="project" value="UniProtKB-SubCell"/>
</dbReference>
<keyword evidence="8" id="KW-1185">Reference proteome</keyword>
<dbReference type="AlphaFoldDB" id="A0A133XJ65"/>
<protein>
    <recommendedName>
        <fullName evidence="6">GDT1 family protein</fullName>
    </recommendedName>
</protein>
<keyword evidence="5 6" id="KW-0472">Membrane</keyword>
<proteinExistence type="inferred from homology"/>
<evidence type="ECO:0000256" key="3">
    <source>
        <dbReference type="ARBA" id="ARBA00022692"/>
    </source>
</evidence>
<feature type="transmembrane region" description="Helical" evidence="6">
    <location>
        <begin position="12"/>
        <end position="28"/>
    </location>
</feature>
<dbReference type="PANTHER" id="PTHR12608:SF1">
    <property type="entry name" value="TRANSMEMBRANE PROTEIN 165"/>
    <property type="match status" value="1"/>
</dbReference>
<dbReference type="EMBL" id="LODL01000019">
    <property type="protein sequence ID" value="KXB30936.1"/>
    <property type="molecule type" value="Genomic_DNA"/>
</dbReference>
<evidence type="ECO:0000313" key="8">
    <source>
        <dbReference type="Proteomes" id="UP000070186"/>
    </source>
</evidence>
<evidence type="ECO:0000256" key="1">
    <source>
        <dbReference type="ARBA" id="ARBA00004141"/>
    </source>
</evidence>